<keyword evidence="3 6" id="KW-0812">Transmembrane</keyword>
<dbReference type="GO" id="GO:0022857">
    <property type="term" value="F:transmembrane transporter activity"/>
    <property type="evidence" value="ECO:0007669"/>
    <property type="project" value="InterPro"/>
</dbReference>
<accession>A0A1G6GV62</accession>
<evidence type="ECO:0000259" key="7">
    <source>
        <dbReference type="PROSITE" id="PS50850"/>
    </source>
</evidence>
<keyword evidence="4 6" id="KW-1133">Transmembrane helix</keyword>
<gene>
    <name evidence="8" type="ORF">SAMN05421733_102244</name>
</gene>
<feature type="transmembrane region" description="Helical" evidence="6">
    <location>
        <begin position="20"/>
        <end position="45"/>
    </location>
</feature>
<evidence type="ECO:0000256" key="2">
    <source>
        <dbReference type="ARBA" id="ARBA00022475"/>
    </source>
</evidence>
<dbReference type="EMBL" id="FMYL01000002">
    <property type="protein sequence ID" value="SDB85585.1"/>
    <property type="molecule type" value="Genomic_DNA"/>
</dbReference>
<sequence length="412" mass="45650">MFKKRPSHSAWILNEFRVIWYSQAIATIGIAIHNIALPIIAIHFLHASVIEISLISTARYLPNLLFSIGIGSFVDRADTKRVAIYAELTRFILVLSIPVLYFFYTINIQFIIAIAFLIGIARIFFELSMSSLFPIIIPSDKRLSANSNLEVISSVGEISGPGIGGFIISIIGAIFSLLINALTFFISALFITQLKVQDKDKKNLTSLPKYSFFDGFRELASRPTLMGIVLVSAISNLGFMAVQSVYFVVTLNLFGFNTLIASTLLIFSGIGSLLGNLLARWLCQFFSVKFLMLCSITIMVMGSIIMILATGPIWITAIFISLGYFLWGLCLGLFNIYSTTYRQSVVPPETMGKIVGTARTLIYGTMPLGALAGGFIVEFLGSRQVFIFNCLINLISLMILFFSLRKSEDIIF</sequence>
<dbReference type="Pfam" id="PF07690">
    <property type="entry name" value="MFS_1"/>
    <property type="match status" value="1"/>
</dbReference>
<dbReference type="PANTHER" id="PTHR23513:SF6">
    <property type="entry name" value="MAJOR FACILITATOR SUPERFAMILY ASSOCIATED DOMAIN-CONTAINING PROTEIN"/>
    <property type="match status" value="1"/>
</dbReference>
<feature type="domain" description="Major facilitator superfamily (MFS) profile" evidence="7">
    <location>
        <begin position="15"/>
        <end position="408"/>
    </location>
</feature>
<feature type="transmembrane region" description="Helical" evidence="6">
    <location>
        <begin position="225"/>
        <end position="248"/>
    </location>
</feature>
<dbReference type="CDD" id="cd06173">
    <property type="entry name" value="MFS_MefA_like"/>
    <property type="match status" value="1"/>
</dbReference>
<feature type="transmembrane region" description="Helical" evidence="6">
    <location>
        <begin position="361"/>
        <end position="380"/>
    </location>
</feature>
<dbReference type="SUPFAM" id="SSF103473">
    <property type="entry name" value="MFS general substrate transporter"/>
    <property type="match status" value="1"/>
</dbReference>
<dbReference type="PANTHER" id="PTHR23513">
    <property type="entry name" value="INTEGRAL MEMBRANE EFFLUX PROTEIN-RELATED"/>
    <property type="match status" value="1"/>
</dbReference>
<feature type="transmembrane region" description="Helical" evidence="6">
    <location>
        <begin position="290"/>
        <end position="308"/>
    </location>
</feature>
<feature type="transmembrane region" description="Helical" evidence="6">
    <location>
        <begin position="314"/>
        <end position="334"/>
    </location>
</feature>
<dbReference type="OrthoDB" id="3332648at2"/>
<evidence type="ECO:0000256" key="5">
    <source>
        <dbReference type="ARBA" id="ARBA00023136"/>
    </source>
</evidence>
<dbReference type="STRING" id="1219383.SAMN05421733_102244"/>
<organism evidence="8 9">
    <name type="scientific">Acinetobacter boissieri</name>
    <dbReference type="NCBI Taxonomy" id="1219383"/>
    <lineage>
        <taxon>Bacteria</taxon>
        <taxon>Pseudomonadati</taxon>
        <taxon>Pseudomonadota</taxon>
        <taxon>Gammaproteobacteria</taxon>
        <taxon>Moraxellales</taxon>
        <taxon>Moraxellaceae</taxon>
        <taxon>Acinetobacter</taxon>
    </lineage>
</organism>
<evidence type="ECO:0000313" key="9">
    <source>
        <dbReference type="Proteomes" id="UP000242501"/>
    </source>
</evidence>
<evidence type="ECO:0000256" key="6">
    <source>
        <dbReference type="SAM" id="Phobius"/>
    </source>
</evidence>
<feature type="transmembrane region" description="Helical" evidence="6">
    <location>
        <begin position="163"/>
        <end position="192"/>
    </location>
</feature>
<dbReference type="InterPro" id="IPR020846">
    <property type="entry name" value="MFS_dom"/>
</dbReference>
<dbReference type="InterPro" id="IPR036259">
    <property type="entry name" value="MFS_trans_sf"/>
</dbReference>
<comment type="subcellular location">
    <subcellularLocation>
        <location evidence="1">Cell membrane</location>
        <topology evidence="1">Multi-pass membrane protein</topology>
    </subcellularLocation>
</comment>
<dbReference type="InterPro" id="IPR011701">
    <property type="entry name" value="MFS"/>
</dbReference>
<evidence type="ECO:0000313" key="8">
    <source>
        <dbReference type="EMBL" id="SDB85585.1"/>
    </source>
</evidence>
<dbReference type="PROSITE" id="PS50850">
    <property type="entry name" value="MFS"/>
    <property type="match status" value="1"/>
</dbReference>
<protein>
    <submittedName>
        <fullName evidence="8">Predicted arabinose efflux permease, MFS family</fullName>
    </submittedName>
</protein>
<dbReference type="Proteomes" id="UP000242501">
    <property type="component" value="Unassembled WGS sequence"/>
</dbReference>
<evidence type="ECO:0000256" key="1">
    <source>
        <dbReference type="ARBA" id="ARBA00004651"/>
    </source>
</evidence>
<name>A0A1G6GV62_9GAMM</name>
<dbReference type="GO" id="GO:0005886">
    <property type="term" value="C:plasma membrane"/>
    <property type="evidence" value="ECO:0007669"/>
    <property type="project" value="UniProtKB-SubCell"/>
</dbReference>
<keyword evidence="2" id="KW-1003">Cell membrane</keyword>
<feature type="transmembrane region" description="Helical" evidence="6">
    <location>
        <begin position="82"/>
        <end position="103"/>
    </location>
</feature>
<dbReference type="Gene3D" id="1.20.1250.20">
    <property type="entry name" value="MFS general substrate transporter like domains"/>
    <property type="match status" value="1"/>
</dbReference>
<keyword evidence="5 6" id="KW-0472">Membrane</keyword>
<feature type="transmembrane region" description="Helical" evidence="6">
    <location>
        <begin position="52"/>
        <end position="70"/>
    </location>
</feature>
<proteinExistence type="predicted"/>
<evidence type="ECO:0000256" key="3">
    <source>
        <dbReference type="ARBA" id="ARBA00022692"/>
    </source>
</evidence>
<evidence type="ECO:0000256" key="4">
    <source>
        <dbReference type="ARBA" id="ARBA00022989"/>
    </source>
</evidence>
<feature type="transmembrane region" description="Helical" evidence="6">
    <location>
        <begin position="254"/>
        <end position="278"/>
    </location>
</feature>
<dbReference type="AlphaFoldDB" id="A0A1G6GV62"/>
<reference evidence="9" key="1">
    <citation type="submission" date="2016-09" db="EMBL/GenBank/DDBJ databases">
        <authorList>
            <person name="Varghese N."/>
            <person name="Submissions S."/>
        </authorList>
    </citation>
    <scope>NUCLEOTIDE SEQUENCE [LARGE SCALE GENOMIC DNA]</scope>
    <source>
        <strain evidence="9">ANC 4422</strain>
    </source>
</reference>
<feature type="transmembrane region" description="Helical" evidence="6">
    <location>
        <begin position="386"/>
        <end position="404"/>
    </location>
</feature>
<dbReference type="RefSeq" id="WP_092746924.1">
    <property type="nucleotide sequence ID" value="NZ_FMYL01000002.1"/>
</dbReference>
<keyword evidence="9" id="KW-1185">Reference proteome</keyword>